<organism evidence="11 12">
    <name type="scientific">Gaiella occulta</name>
    <dbReference type="NCBI Taxonomy" id="1002870"/>
    <lineage>
        <taxon>Bacteria</taxon>
        <taxon>Bacillati</taxon>
        <taxon>Actinomycetota</taxon>
        <taxon>Thermoleophilia</taxon>
        <taxon>Gaiellales</taxon>
        <taxon>Gaiellaceae</taxon>
        <taxon>Gaiella</taxon>
    </lineage>
</organism>
<evidence type="ECO:0000256" key="2">
    <source>
        <dbReference type="ARBA" id="ARBA00004141"/>
    </source>
</evidence>
<evidence type="ECO:0000256" key="5">
    <source>
        <dbReference type="ARBA" id="ARBA00022679"/>
    </source>
</evidence>
<feature type="transmembrane region" description="Helical" evidence="10">
    <location>
        <begin position="116"/>
        <end position="131"/>
    </location>
</feature>
<feature type="transmembrane region" description="Helical" evidence="10">
    <location>
        <begin position="45"/>
        <end position="66"/>
    </location>
</feature>
<sequence length="287" mass="31071">MSSAAASLPRRFASLVRIEHTVFALPFAYVGALLGADGFPGFGDLLWVTVAMVGARTLAMGLNRLVDAEIDARNPRTAAREIPSGALSRRQVWVLCGAALALYLAAVLQLDPVVRWLWPIPVLLFVVYPYLKRVTWLCHLWLGACTGLAPVGAWLAVTGTAPWEAWALFLAQGLWVAGFDLFYALFDIDHDRDAGLHSWATRFGERGVFAGARLFHLAAVGMLAAVGVGLERGILYWLGVAAAAVLLLYEHALVRPGDLRRLDAAFFTVNGAISVVFLAFVALDTLL</sequence>
<evidence type="ECO:0000313" key="12">
    <source>
        <dbReference type="Proteomes" id="UP000254134"/>
    </source>
</evidence>
<accession>A0A7M2YWK1</accession>
<keyword evidence="4" id="KW-0997">Cell inner membrane</keyword>
<feature type="transmembrane region" description="Helical" evidence="10">
    <location>
        <begin position="138"/>
        <end position="157"/>
    </location>
</feature>
<dbReference type="InterPro" id="IPR044878">
    <property type="entry name" value="UbiA_sf"/>
</dbReference>
<dbReference type="EC" id="2.5.1.39" evidence="9"/>
<comment type="subcellular location">
    <subcellularLocation>
        <location evidence="2">Membrane</location>
        <topology evidence="2">Multi-pass membrane protein</topology>
    </subcellularLocation>
</comment>
<evidence type="ECO:0000256" key="8">
    <source>
        <dbReference type="ARBA" id="ARBA00023136"/>
    </source>
</evidence>
<keyword evidence="6 10" id="KW-0812">Transmembrane</keyword>
<evidence type="ECO:0000313" key="11">
    <source>
        <dbReference type="EMBL" id="RDI74110.1"/>
    </source>
</evidence>
<keyword evidence="12" id="KW-1185">Reference proteome</keyword>
<feature type="transmembrane region" description="Helical" evidence="10">
    <location>
        <begin position="163"/>
        <end position="186"/>
    </location>
</feature>
<reference evidence="11 12" key="1">
    <citation type="submission" date="2018-07" db="EMBL/GenBank/DDBJ databases">
        <title>High-quality-draft genome sequence of Gaiella occulta.</title>
        <authorList>
            <person name="Severino R."/>
            <person name="Froufe H.J.C."/>
            <person name="Rainey F.A."/>
            <person name="Barroso C."/>
            <person name="Albuquerque L."/>
            <person name="Lobo-Da-Cunha A."/>
            <person name="Da Costa M.S."/>
            <person name="Egas C."/>
        </authorList>
    </citation>
    <scope>NUCLEOTIDE SEQUENCE [LARGE SCALE GENOMIC DNA]</scope>
    <source>
        <strain evidence="11 12">F2-233</strain>
    </source>
</reference>
<dbReference type="GO" id="GO:0006744">
    <property type="term" value="P:ubiquinone biosynthetic process"/>
    <property type="evidence" value="ECO:0007669"/>
    <property type="project" value="TreeGrafter"/>
</dbReference>
<dbReference type="GO" id="GO:0008412">
    <property type="term" value="F:4-hydroxybenzoate polyprenyltransferase activity"/>
    <property type="evidence" value="ECO:0007669"/>
    <property type="project" value="UniProtKB-EC"/>
</dbReference>
<dbReference type="FunFam" id="1.20.120.1780:FF:000001">
    <property type="entry name" value="4-hydroxybenzoate octaprenyltransferase"/>
    <property type="match status" value="1"/>
</dbReference>
<keyword evidence="8 10" id="KW-0472">Membrane</keyword>
<evidence type="ECO:0000256" key="3">
    <source>
        <dbReference type="ARBA" id="ARBA00005985"/>
    </source>
</evidence>
<dbReference type="Pfam" id="PF01040">
    <property type="entry name" value="UbiA"/>
    <property type="match status" value="1"/>
</dbReference>
<feature type="transmembrane region" description="Helical" evidence="10">
    <location>
        <begin position="264"/>
        <end position="283"/>
    </location>
</feature>
<keyword evidence="7 10" id="KW-1133">Transmembrane helix</keyword>
<comment type="similarity">
    <text evidence="3">Belongs to the UbiA prenyltransferase family.</text>
</comment>
<protein>
    <recommendedName>
        <fullName evidence="9">4-hydroxybenzoate polyprenyltransferase</fullName>
        <ecNumber evidence="9">2.5.1.39</ecNumber>
    </recommendedName>
</protein>
<dbReference type="FunFam" id="1.10.357.140:FF:000008">
    <property type="entry name" value="4-hydroxybenzoate octaprenyltransferase"/>
    <property type="match status" value="1"/>
</dbReference>
<evidence type="ECO:0000256" key="10">
    <source>
        <dbReference type="SAM" id="Phobius"/>
    </source>
</evidence>
<dbReference type="RefSeq" id="WP_181813603.1">
    <property type="nucleotide sequence ID" value="NZ_QQZY01000005.1"/>
</dbReference>
<proteinExistence type="inferred from homology"/>
<evidence type="ECO:0000256" key="4">
    <source>
        <dbReference type="ARBA" id="ARBA00022519"/>
    </source>
</evidence>
<dbReference type="InterPro" id="IPR000537">
    <property type="entry name" value="UbiA_prenyltransferase"/>
</dbReference>
<dbReference type="PANTHER" id="PTHR11048:SF28">
    <property type="entry name" value="4-HYDROXYBENZOATE POLYPRENYLTRANSFERASE, MITOCHONDRIAL"/>
    <property type="match status" value="1"/>
</dbReference>
<dbReference type="PANTHER" id="PTHR11048">
    <property type="entry name" value="PRENYLTRANSFERASES"/>
    <property type="match status" value="1"/>
</dbReference>
<evidence type="ECO:0000256" key="9">
    <source>
        <dbReference type="ARBA" id="ARBA00034524"/>
    </source>
</evidence>
<dbReference type="EMBL" id="QQZY01000005">
    <property type="protein sequence ID" value="RDI74110.1"/>
    <property type="molecule type" value="Genomic_DNA"/>
</dbReference>
<keyword evidence="4" id="KW-1003">Cell membrane</keyword>
<evidence type="ECO:0000256" key="1">
    <source>
        <dbReference type="ARBA" id="ARBA00001946"/>
    </source>
</evidence>
<dbReference type="GO" id="GO:0005886">
    <property type="term" value="C:plasma membrane"/>
    <property type="evidence" value="ECO:0007669"/>
    <property type="project" value="TreeGrafter"/>
</dbReference>
<reference evidence="12" key="2">
    <citation type="journal article" date="2019" name="MicrobiologyOpen">
        <title>High-quality draft genome sequence of Gaiella occulta isolated from a 150 meter deep mineral water borehole and comparison with the genome sequences of other deep-branching lineages of the phylum Actinobacteria.</title>
        <authorList>
            <person name="Severino R."/>
            <person name="Froufe H.J.C."/>
            <person name="Barroso C."/>
            <person name="Albuquerque L."/>
            <person name="Lobo-da-Cunha A."/>
            <person name="da Costa M.S."/>
            <person name="Egas C."/>
        </authorList>
    </citation>
    <scope>NUCLEOTIDE SEQUENCE [LARGE SCALE GENOMIC DNA]</scope>
    <source>
        <strain evidence="12">F2-233</strain>
    </source>
</reference>
<dbReference type="InterPro" id="IPR039653">
    <property type="entry name" value="Prenyltransferase"/>
</dbReference>
<dbReference type="Gene3D" id="1.10.357.140">
    <property type="entry name" value="UbiA prenyltransferase"/>
    <property type="match status" value="1"/>
</dbReference>
<evidence type="ECO:0000256" key="6">
    <source>
        <dbReference type="ARBA" id="ARBA00022692"/>
    </source>
</evidence>
<comment type="cofactor">
    <cofactor evidence="1">
        <name>Mg(2+)</name>
        <dbReference type="ChEBI" id="CHEBI:18420"/>
    </cofactor>
</comment>
<dbReference type="Gene3D" id="1.20.120.1780">
    <property type="entry name" value="UbiA prenyltransferase"/>
    <property type="match status" value="1"/>
</dbReference>
<dbReference type="InterPro" id="IPR006371">
    <property type="entry name" value="Polyprenyltransferase_UbiA-li"/>
</dbReference>
<comment type="caution">
    <text evidence="11">The sequence shown here is derived from an EMBL/GenBank/DDBJ whole genome shotgun (WGS) entry which is preliminary data.</text>
</comment>
<name>A0A7M2YWK1_9ACTN</name>
<dbReference type="NCBIfam" id="TIGR01475">
    <property type="entry name" value="ubiA_other"/>
    <property type="match status" value="1"/>
</dbReference>
<dbReference type="AlphaFoldDB" id="A0A7M2YWK1"/>
<dbReference type="CDD" id="cd13959">
    <property type="entry name" value="PT_UbiA_COQ2"/>
    <property type="match status" value="1"/>
</dbReference>
<evidence type="ECO:0000256" key="7">
    <source>
        <dbReference type="ARBA" id="ARBA00022989"/>
    </source>
</evidence>
<keyword evidence="5 11" id="KW-0808">Transferase</keyword>
<feature type="transmembrane region" description="Helical" evidence="10">
    <location>
        <begin position="234"/>
        <end position="252"/>
    </location>
</feature>
<dbReference type="Proteomes" id="UP000254134">
    <property type="component" value="Unassembled WGS sequence"/>
</dbReference>
<feature type="transmembrane region" description="Helical" evidence="10">
    <location>
        <begin position="207"/>
        <end position="228"/>
    </location>
</feature>
<feature type="transmembrane region" description="Helical" evidence="10">
    <location>
        <begin position="21"/>
        <end position="39"/>
    </location>
</feature>
<gene>
    <name evidence="11" type="ORF">Gocc_2207</name>
</gene>
<feature type="transmembrane region" description="Helical" evidence="10">
    <location>
        <begin position="92"/>
        <end position="110"/>
    </location>
</feature>